<evidence type="ECO:0000313" key="2">
    <source>
        <dbReference type="EMBL" id="SFV75689.1"/>
    </source>
</evidence>
<feature type="transmembrane region" description="Helical" evidence="1">
    <location>
        <begin position="336"/>
        <end position="357"/>
    </location>
</feature>
<accession>A0A1W1D503</accession>
<dbReference type="EMBL" id="FPHP01000045">
    <property type="protein sequence ID" value="SFV75689.1"/>
    <property type="molecule type" value="Genomic_DNA"/>
</dbReference>
<proteinExistence type="predicted"/>
<evidence type="ECO:0000256" key="1">
    <source>
        <dbReference type="SAM" id="Phobius"/>
    </source>
</evidence>
<gene>
    <name evidence="2" type="ORF">MNB_SM-3-1125</name>
</gene>
<dbReference type="AlphaFoldDB" id="A0A1W1D503"/>
<protein>
    <submittedName>
        <fullName evidence="2">Uncharacterized protein</fullName>
    </submittedName>
</protein>
<keyword evidence="1" id="KW-0472">Membrane</keyword>
<name>A0A1W1D503_9ZZZZ</name>
<organism evidence="2">
    <name type="scientific">hydrothermal vent metagenome</name>
    <dbReference type="NCBI Taxonomy" id="652676"/>
    <lineage>
        <taxon>unclassified sequences</taxon>
        <taxon>metagenomes</taxon>
        <taxon>ecological metagenomes</taxon>
    </lineage>
</organism>
<keyword evidence="1" id="KW-0812">Transmembrane</keyword>
<reference evidence="2" key="1">
    <citation type="submission" date="2016-10" db="EMBL/GenBank/DDBJ databases">
        <authorList>
            <person name="de Groot N.N."/>
        </authorList>
    </citation>
    <scope>NUCLEOTIDE SEQUENCE</scope>
</reference>
<keyword evidence="1" id="KW-1133">Transmembrane helix</keyword>
<sequence>MESGLSKDFTSVVSVNPYENIYCRVINHHITHLSSLEYQKHQYVVSYINPKNFISAKISISKNIPNEDLDDAIYNKVYFELALDQAVEYKINYIESFLTLDDDERHFHVFIVDPSEIQEIFQPTIKQIKYIDIILPSPLLFQTLYLTNAIDTYGVHCFVYFQENDAFITIYNNKEYLYSKSIQYTLQYMHERFCELYGEQISYEEFKQFFSKENFRESDSDYIEYFIKLYKEIFGSINEVLTFVKRAYELEKIDHIYIDAQIATVTKFFELCEVELHIRSSDFDFNFDLQGETRYIDHLHALLQNYAILPSKERYECNFTLYERPPKFTKRESGKFIMLIAASLIIAFAYPFAYWGLSILQTKKFTSLEKEYQTIHKKRLMRQIQIAKVNKKLKESLKLLKEEAINYTSKKNTLMKIYKIQVGYPMKAKIMAELTKDFNKYGVQLEAISYYEEKNKRFFDFHLVALKDKQITGLIKYLTSKYTHKFNFTFHTILYDDTKKRYLSQLKVELL</sequence>